<feature type="compositionally biased region" description="Pro residues" evidence="1">
    <location>
        <begin position="210"/>
        <end position="223"/>
    </location>
</feature>
<evidence type="ECO:0000313" key="4">
    <source>
        <dbReference type="RefSeq" id="XP_013386870.1"/>
    </source>
</evidence>
<feature type="region of interest" description="Disordered" evidence="1">
    <location>
        <begin position="249"/>
        <end position="274"/>
    </location>
</feature>
<dbReference type="PANTHER" id="PTHR31606:SF1">
    <property type="entry name" value="WW DOMAIN BINDING PROTEIN 2, ISOFORM E"/>
    <property type="match status" value="1"/>
</dbReference>
<dbReference type="KEGG" id="lak:106156247"/>
<sequence length="274" mass="30195">MFREYKVDVICFGESIMSLNTAHANGGVLIYCGERILIYYDNVEVSLESEGGPVPQFKGNKKGRLYLTTHRVIFNNRNNKDVLQSFSMPFFCMKQLELEQPVFGANYIKGKVVAEQNGNWQGIAKFKMWFNSGGAIEFGQAMLEAGRLANRNRPPQPPPYFPPAGPFYQAPPPAYAPPGEPLYGFVPYQTFPTAPPADGVYMTEAPPPYPGIDPNLRPPPYPPQQNNSADAKAAEAAASAYNGAYYDPGNPHNVYMPPPQGAPPAYSEAAKKYD</sequence>
<gene>
    <name evidence="4" type="primary">LOC106156247</name>
</gene>
<dbReference type="FunCoup" id="A0A1S3HL85">
    <property type="interactions" value="1631"/>
</dbReference>
<dbReference type="SUPFAM" id="SSF50729">
    <property type="entry name" value="PH domain-like"/>
    <property type="match status" value="1"/>
</dbReference>
<dbReference type="Pfam" id="PF02893">
    <property type="entry name" value="GRAM"/>
    <property type="match status" value="1"/>
</dbReference>
<organism evidence="3 4">
    <name type="scientific">Lingula anatina</name>
    <name type="common">Brachiopod</name>
    <name type="synonym">Lingula unguis</name>
    <dbReference type="NCBI Taxonomy" id="7574"/>
    <lineage>
        <taxon>Eukaryota</taxon>
        <taxon>Metazoa</taxon>
        <taxon>Spiralia</taxon>
        <taxon>Lophotrochozoa</taxon>
        <taxon>Brachiopoda</taxon>
        <taxon>Linguliformea</taxon>
        <taxon>Lingulata</taxon>
        <taxon>Lingulida</taxon>
        <taxon>Linguloidea</taxon>
        <taxon>Lingulidae</taxon>
        <taxon>Lingula</taxon>
    </lineage>
</organism>
<dbReference type="OrthoDB" id="1259151at2759"/>
<keyword evidence="3" id="KW-1185">Reference proteome</keyword>
<dbReference type="GO" id="GO:0005634">
    <property type="term" value="C:nucleus"/>
    <property type="evidence" value="ECO:0007669"/>
    <property type="project" value="TreeGrafter"/>
</dbReference>
<dbReference type="InterPro" id="IPR044852">
    <property type="entry name" value="WBP2-like"/>
</dbReference>
<dbReference type="STRING" id="7574.A0A1S3HL85"/>
<dbReference type="Gene3D" id="2.30.29.30">
    <property type="entry name" value="Pleckstrin-homology domain (PH domain)/Phosphotyrosine-binding domain (PTB)"/>
    <property type="match status" value="1"/>
</dbReference>
<feature type="compositionally biased region" description="Low complexity" evidence="1">
    <location>
        <begin position="224"/>
        <end position="236"/>
    </location>
</feature>
<dbReference type="Proteomes" id="UP000085678">
    <property type="component" value="Unplaced"/>
</dbReference>
<feature type="region of interest" description="Disordered" evidence="1">
    <location>
        <begin position="210"/>
        <end position="236"/>
    </location>
</feature>
<dbReference type="InParanoid" id="A0A1S3HL85"/>
<evidence type="ECO:0000313" key="3">
    <source>
        <dbReference type="Proteomes" id="UP000085678"/>
    </source>
</evidence>
<protein>
    <submittedName>
        <fullName evidence="4">WW domain-binding protein 2</fullName>
    </submittedName>
</protein>
<dbReference type="GO" id="GO:0031490">
    <property type="term" value="F:chromatin DNA binding"/>
    <property type="evidence" value="ECO:0007669"/>
    <property type="project" value="TreeGrafter"/>
</dbReference>
<reference evidence="4" key="1">
    <citation type="submission" date="2025-08" db="UniProtKB">
        <authorList>
            <consortium name="RefSeq"/>
        </authorList>
    </citation>
    <scope>IDENTIFICATION</scope>
    <source>
        <tissue evidence="4">Gonads</tissue>
    </source>
</reference>
<dbReference type="GeneID" id="106156247"/>
<evidence type="ECO:0000256" key="1">
    <source>
        <dbReference type="SAM" id="MobiDB-lite"/>
    </source>
</evidence>
<dbReference type="CDD" id="cd13214">
    <property type="entry name" value="PH-GRAM_WBP2"/>
    <property type="match status" value="1"/>
</dbReference>
<name>A0A1S3HL85_LINAN</name>
<accession>A0A1S3HL85</accession>
<dbReference type="InterPro" id="IPR011993">
    <property type="entry name" value="PH-like_dom_sf"/>
</dbReference>
<dbReference type="InterPro" id="IPR004182">
    <property type="entry name" value="GRAM"/>
</dbReference>
<dbReference type="GO" id="GO:0003713">
    <property type="term" value="F:transcription coactivator activity"/>
    <property type="evidence" value="ECO:0007669"/>
    <property type="project" value="InterPro"/>
</dbReference>
<dbReference type="RefSeq" id="XP_013386870.1">
    <property type="nucleotide sequence ID" value="XM_013531416.1"/>
</dbReference>
<dbReference type="PANTHER" id="PTHR31606">
    <property type="entry name" value="WW DOMAIN BINDING PROTEIN 2, ISOFORM E"/>
    <property type="match status" value="1"/>
</dbReference>
<dbReference type="AlphaFoldDB" id="A0A1S3HL85"/>
<feature type="domain" description="GRAM" evidence="2">
    <location>
        <begin position="59"/>
        <end position="144"/>
    </location>
</feature>
<proteinExistence type="predicted"/>
<evidence type="ECO:0000259" key="2">
    <source>
        <dbReference type="Pfam" id="PF02893"/>
    </source>
</evidence>